<dbReference type="AlphaFoldDB" id="A0A3Q2FUM0"/>
<dbReference type="OMA" id="STYCLLA"/>
<evidence type="ECO:0000313" key="5">
    <source>
        <dbReference type="Proteomes" id="UP000265020"/>
    </source>
</evidence>
<keyword evidence="2" id="KW-1133">Transmembrane helix</keyword>
<dbReference type="InterPro" id="IPR050300">
    <property type="entry name" value="GDXG_lipolytic_enzyme"/>
</dbReference>
<accession>A0A3Q2FUM0</accession>
<dbReference type="Ensembl" id="ENSCVAT00000029703.1">
    <property type="protein sequence ID" value="ENSCVAP00000010840.1"/>
    <property type="gene ID" value="ENSCVAG00000013027.1"/>
</dbReference>
<keyword evidence="2" id="KW-0812">Transmembrane</keyword>
<protein>
    <submittedName>
        <fullName evidence="4">Si:dkey-193c22.1</fullName>
    </submittedName>
</protein>
<evidence type="ECO:0000259" key="3">
    <source>
        <dbReference type="Pfam" id="PF20434"/>
    </source>
</evidence>
<name>A0A3Q2FUM0_CYPVA</name>
<feature type="domain" description="BD-FAE-like" evidence="3">
    <location>
        <begin position="107"/>
        <end position="307"/>
    </location>
</feature>
<organism evidence="4 5">
    <name type="scientific">Cyprinodon variegatus</name>
    <name type="common">Sheepshead minnow</name>
    <dbReference type="NCBI Taxonomy" id="28743"/>
    <lineage>
        <taxon>Eukaryota</taxon>
        <taxon>Metazoa</taxon>
        <taxon>Chordata</taxon>
        <taxon>Craniata</taxon>
        <taxon>Vertebrata</taxon>
        <taxon>Euteleostomi</taxon>
        <taxon>Actinopterygii</taxon>
        <taxon>Neopterygii</taxon>
        <taxon>Teleostei</taxon>
        <taxon>Neoteleostei</taxon>
        <taxon>Acanthomorphata</taxon>
        <taxon>Ovalentaria</taxon>
        <taxon>Atherinomorphae</taxon>
        <taxon>Cyprinodontiformes</taxon>
        <taxon>Cyprinodontidae</taxon>
        <taxon>Cyprinodon</taxon>
    </lineage>
</organism>
<dbReference type="SUPFAM" id="SSF53474">
    <property type="entry name" value="alpha/beta-Hydrolases"/>
    <property type="match status" value="1"/>
</dbReference>
<reference evidence="4" key="1">
    <citation type="submission" date="2025-08" db="UniProtKB">
        <authorList>
            <consortium name="Ensembl"/>
        </authorList>
    </citation>
    <scope>IDENTIFICATION</scope>
</reference>
<keyword evidence="5" id="KW-1185">Reference proteome</keyword>
<dbReference type="Gene3D" id="3.40.50.1820">
    <property type="entry name" value="alpha/beta hydrolase"/>
    <property type="match status" value="1"/>
</dbReference>
<keyword evidence="1" id="KW-0378">Hydrolase</keyword>
<dbReference type="InterPro" id="IPR029058">
    <property type="entry name" value="AB_hydrolase_fold"/>
</dbReference>
<dbReference type="Proteomes" id="UP000265020">
    <property type="component" value="Unassembled WGS sequence"/>
</dbReference>
<sequence length="341" mass="39162">CWCLPVITGFVLVGVPYIVCFVAQWIFGLPDKPGFRKYIEALNPRIYRLTFVTMDLLKYFYYLRLYYQIKSWYRNENNSQHHKKGIVYGRRGNKLDYYYAPRRNKYRNGLPPLVVFVYGGAWSTGHRSTYCLLARQMAENMNVAVVCPDYSTYPKGNVLMMVQDVVDCLVWAQVNAPTFVFNKIVLVGHSAGAHLATLATLLLLDTREELLIEPKLQQEILHSLRGVIMSGVYSIMDHYKHEQRRGIEFISCMSRAMNGEENFPPYSPMHIVKNISADKLRAPRFVLLHGGCDIVVPADSSTKFYKLLSSLSVKVSLHLLPAVSHTDIVTDLMLPSRRFYD</sequence>
<evidence type="ECO:0000256" key="1">
    <source>
        <dbReference type="ARBA" id="ARBA00022801"/>
    </source>
</evidence>
<evidence type="ECO:0000313" key="4">
    <source>
        <dbReference type="Ensembl" id="ENSCVAP00000010840.1"/>
    </source>
</evidence>
<dbReference type="GeneTree" id="ENSGT00500000045469"/>
<dbReference type="InterPro" id="IPR049492">
    <property type="entry name" value="BD-FAE-like_dom"/>
</dbReference>
<dbReference type="PANTHER" id="PTHR48081:SF33">
    <property type="entry name" value="KYNURENINE FORMAMIDASE"/>
    <property type="match status" value="1"/>
</dbReference>
<dbReference type="GO" id="GO:0004061">
    <property type="term" value="F:arylformamidase activity"/>
    <property type="evidence" value="ECO:0007669"/>
    <property type="project" value="TreeGrafter"/>
</dbReference>
<evidence type="ECO:0000256" key="2">
    <source>
        <dbReference type="SAM" id="Phobius"/>
    </source>
</evidence>
<dbReference type="PANTHER" id="PTHR48081">
    <property type="entry name" value="AB HYDROLASE SUPERFAMILY PROTEIN C4A8.06C"/>
    <property type="match status" value="1"/>
</dbReference>
<dbReference type="STRING" id="28743.ENSCVAP00000010840"/>
<dbReference type="Pfam" id="PF20434">
    <property type="entry name" value="BD-FAE"/>
    <property type="match status" value="1"/>
</dbReference>
<feature type="transmembrane region" description="Helical" evidence="2">
    <location>
        <begin position="6"/>
        <end position="27"/>
    </location>
</feature>
<reference evidence="4" key="2">
    <citation type="submission" date="2025-09" db="UniProtKB">
        <authorList>
            <consortium name="Ensembl"/>
        </authorList>
    </citation>
    <scope>IDENTIFICATION</scope>
</reference>
<keyword evidence="2" id="KW-0472">Membrane</keyword>
<proteinExistence type="predicted"/>